<organism evidence="3 4">
    <name type="scientific">Chryseotalea sanaruensis</name>
    <dbReference type="NCBI Taxonomy" id="2482724"/>
    <lineage>
        <taxon>Bacteria</taxon>
        <taxon>Pseudomonadati</taxon>
        <taxon>Bacteroidota</taxon>
        <taxon>Cytophagia</taxon>
        <taxon>Cytophagales</taxon>
        <taxon>Chryseotaleaceae</taxon>
        <taxon>Chryseotalea</taxon>
    </lineage>
</organism>
<dbReference type="EMBL" id="BHXQ01000001">
    <property type="protein sequence ID" value="GCC49799.1"/>
    <property type="molecule type" value="Genomic_DNA"/>
</dbReference>
<dbReference type="Gene3D" id="1.10.390.10">
    <property type="entry name" value="Neutral Protease Domain 2"/>
    <property type="match status" value="1"/>
</dbReference>
<dbReference type="Proteomes" id="UP000288227">
    <property type="component" value="Unassembled WGS sequence"/>
</dbReference>
<dbReference type="Pfam" id="PF17899">
    <property type="entry name" value="Peptidase_M61_N"/>
    <property type="match status" value="1"/>
</dbReference>
<sequence>MRFLVILLFLPALVWGQSKNNYNYTLDLTKVEDDKVYVELTPPAIKESEVIFYFPEMIPGTYAIADYGRFVSKLEVFDKKGKKLSVSKQDDNSWKIKDANKAAKITYWIEDTFDTKLKGPDVFWPAGTNIEEGKNFLINSSGVFGYFDGYKDQGFTLNVIRAENFYGSTGLIASKTGEPLTKVSKEEKDNSAAKRVDVFQTENYDRLVDSPIMYSEPDTAIIYVGNTEVLIGSYSPTKKITAKEIAANVREVLMSQKEYLGGTLPVDKYAFVFYFTDRPVTSYGALEHSYSSIYYMPEATIGQMQQQLRDFAAHEFFHIVTPLTIHSEEIGSFGFNDPKMSRHLWLYEGLTEYFAGNVQVKYNLISPEEYLQILQEKMFTAEGFKDNLPFTELSLGALDKYADQYYNVYQKGTLISLCLDIQLRKLSDGKYGMQNLVADLGKKYGVSKSFKDESLFAEITAMTYPEIGEFLNTYVGGPESLPLKETFNMVGVEYEKESVTAEYSLGLEQAAIAINQYEGKPKLAIGNEDAVNGQGKALGFKNGDIILKINGEEVPDLGPEVGTFIQAQQQKLGEGKTISYTVVRKNEVVELSSPCILAERTRKHLLRFMPSPTDEQLALRKAWLQP</sequence>
<proteinExistence type="predicted"/>
<dbReference type="InterPro" id="IPR027268">
    <property type="entry name" value="Peptidase_M4/M1_CTD_sf"/>
</dbReference>
<evidence type="ECO:0000313" key="3">
    <source>
        <dbReference type="EMBL" id="GCC49799.1"/>
    </source>
</evidence>
<evidence type="ECO:0000259" key="1">
    <source>
        <dbReference type="Pfam" id="PF05299"/>
    </source>
</evidence>
<keyword evidence="4" id="KW-1185">Reference proteome</keyword>
<feature type="domain" description="Peptidase M61 N-terminal" evidence="2">
    <location>
        <begin position="23"/>
        <end position="216"/>
    </location>
</feature>
<accession>A0A401U4K4</accession>
<gene>
    <name evidence="3" type="ORF">SanaruYs_00120</name>
</gene>
<reference evidence="3 4" key="1">
    <citation type="submission" date="2018-11" db="EMBL/GenBank/DDBJ databases">
        <title>Chryseotalea sanarue gen. nov., sp., nov., a member of the family Cytophagaceae, isolated from a brackish lake in Hamamatsu Japan.</title>
        <authorList>
            <person name="Maejima Y."/>
            <person name="Iino T."/>
            <person name="Muraguchi Y."/>
            <person name="Fukuda K."/>
            <person name="Ohkuma M."/>
            <person name="Moriuchi R."/>
            <person name="Dohra H."/>
            <person name="Kimbara K."/>
            <person name="Shintani M."/>
        </authorList>
    </citation>
    <scope>NUCLEOTIDE SEQUENCE [LARGE SCALE GENOMIC DNA]</scope>
    <source>
        <strain evidence="3 4">Ys</strain>
    </source>
</reference>
<dbReference type="InterPro" id="IPR040756">
    <property type="entry name" value="Peptidase_M61_N"/>
</dbReference>
<dbReference type="Pfam" id="PF05299">
    <property type="entry name" value="Peptidase_M61"/>
    <property type="match status" value="1"/>
</dbReference>
<protein>
    <submittedName>
        <fullName evidence="3">Peptidase M61</fullName>
    </submittedName>
</protein>
<comment type="caution">
    <text evidence="3">The sequence shown here is derived from an EMBL/GenBank/DDBJ whole genome shotgun (WGS) entry which is preliminary data.</text>
</comment>
<name>A0A401U4K4_9BACT</name>
<evidence type="ECO:0000313" key="4">
    <source>
        <dbReference type="Proteomes" id="UP000288227"/>
    </source>
</evidence>
<feature type="domain" description="Peptidase M61 catalytic" evidence="1">
    <location>
        <begin position="309"/>
        <end position="414"/>
    </location>
</feature>
<evidence type="ECO:0000259" key="2">
    <source>
        <dbReference type="Pfam" id="PF17899"/>
    </source>
</evidence>
<dbReference type="InterPro" id="IPR036034">
    <property type="entry name" value="PDZ_sf"/>
</dbReference>
<dbReference type="Gene3D" id="2.60.40.3650">
    <property type="match status" value="1"/>
</dbReference>
<dbReference type="SUPFAM" id="SSF50156">
    <property type="entry name" value="PDZ domain-like"/>
    <property type="match status" value="1"/>
</dbReference>
<dbReference type="AlphaFoldDB" id="A0A401U4K4"/>
<dbReference type="RefSeq" id="WP_160118549.1">
    <property type="nucleotide sequence ID" value="NZ_BHXQ01000001.1"/>
</dbReference>
<dbReference type="OrthoDB" id="9778516at2"/>
<dbReference type="SUPFAM" id="SSF55486">
    <property type="entry name" value="Metalloproteases ('zincins'), catalytic domain"/>
    <property type="match status" value="1"/>
</dbReference>
<dbReference type="Gene3D" id="2.30.42.10">
    <property type="match status" value="1"/>
</dbReference>
<dbReference type="InterPro" id="IPR007963">
    <property type="entry name" value="Peptidase_M61_catalytic"/>
</dbReference>